<feature type="transmembrane region" description="Helical" evidence="1">
    <location>
        <begin position="70"/>
        <end position="94"/>
    </location>
</feature>
<sequence length="259" mass="26701">MSDYRAALYAEILKARRARVPALTFTVMALPAGLAALFMFVLADPERARRFGLLGQKAELSGITADWSGLFAFLAQIVAVGDLLLLAFIITWVFGQEHTAGTHRYLLVLPVPRAATVLAKFTLTTLWGIGANLWLVILVLSAGWALDLPGGDAGVLADGLGGVTAAAALMLLVTTPAAFLTGATRSHLSPLAAAVGVLVLAQAAAVLGYAHLFPWSIPAAATGLAPTDLGTAGIAIAAVTGLAGVLGTLSWWSGRHADL</sequence>
<evidence type="ECO:0000313" key="3">
    <source>
        <dbReference type="Proteomes" id="UP001501842"/>
    </source>
</evidence>
<gene>
    <name evidence="2" type="ORF">GCM10010439_59520</name>
</gene>
<organism evidence="2 3">
    <name type="scientific">Actinocorallia aurantiaca</name>
    <dbReference type="NCBI Taxonomy" id="46204"/>
    <lineage>
        <taxon>Bacteria</taxon>
        <taxon>Bacillati</taxon>
        <taxon>Actinomycetota</taxon>
        <taxon>Actinomycetes</taxon>
        <taxon>Streptosporangiales</taxon>
        <taxon>Thermomonosporaceae</taxon>
        <taxon>Actinocorallia</taxon>
    </lineage>
</organism>
<feature type="transmembrane region" description="Helical" evidence="1">
    <location>
        <begin position="191"/>
        <end position="212"/>
    </location>
</feature>
<dbReference type="Pfam" id="PF12730">
    <property type="entry name" value="ABC2_membrane_4"/>
    <property type="match status" value="1"/>
</dbReference>
<feature type="transmembrane region" description="Helical" evidence="1">
    <location>
        <begin position="232"/>
        <end position="252"/>
    </location>
</feature>
<feature type="transmembrane region" description="Helical" evidence="1">
    <location>
        <begin position="115"/>
        <end position="140"/>
    </location>
</feature>
<dbReference type="Proteomes" id="UP001501842">
    <property type="component" value="Unassembled WGS sequence"/>
</dbReference>
<name>A0ABP6H347_9ACTN</name>
<evidence type="ECO:0000256" key="1">
    <source>
        <dbReference type="SAM" id="Phobius"/>
    </source>
</evidence>
<proteinExistence type="predicted"/>
<feature type="transmembrane region" description="Helical" evidence="1">
    <location>
        <begin position="20"/>
        <end position="43"/>
    </location>
</feature>
<evidence type="ECO:0000313" key="2">
    <source>
        <dbReference type="EMBL" id="GAA2735225.1"/>
    </source>
</evidence>
<comment type="caution">
    <text evidence="2">The sequence shown here is derived from an EMBL/GenBank/DDBJ whole genome shotgun (WGS) entry which is preliminary data.</text>
</comment>
<keyword evidence="1" id="KW-0472">Membrane</keyword>
<accession>A0ABP6H347</accession>
<reference evidence="3" key="1">
    <citation type="journal article" date="2019" name="Int. J. Syst. Evol. Microbiol.">
        <title>The Global Catalogue of Microorganisms (GCM) 10K type strain sequencing project: providing services to taxonomists for standard genome sequencing and annotation.</title>
        <authorList>
            <consortium name="The Broad Institute Genomics Platform"/>
            <consortium name="The Broad Institute Genome Sequencing Center for Infectious Disease"/>
            <person name="Wu L."/>
            <person name="Ma J."/>
        </authorList>
    </citation>
    <scope>NUCLEOTIDE SEQUENCE [LARGE SCALE GENOMIC DNA]</scope>
    <source>
        <strain evidence="3">JCM 8201</strain>
    </source>
</reference>
<dbReference type="RefSeq" id="WP_344455266.1">
    <property type="nucleotide sequence ID" value="NZ_BAAATZ010000029.1"/>
</dbReference>
<protein>
    <submittedName>
        <fullName evidence="2">ABC transporter permease</fullName>
    </submittedName>
</protein>
<keyword evidence="3" id="KW-1185">Reference proteome</keyword>
<keyword evidence="1" id="KW-0812">Transmembrane</keyword>
<dbReference type="EMBL" id="BAAATZ010000029">
    <property type="protein sequence ID" value="GAA2735225.1"/>
    <property type="molecule type" value="Genomic_DNA"/>
</dbReference>
<keyword evidence="1" id="KW-1133">Transmembrane helix</keyword>
<feature type="transmembrane region" description="Helical" evidence="1">
    <location>
        <begin position="160"/>
        <end position="179"/>
    </location>
</feature>